<dbReference type="Pfam" id="PF08751">
    <property type="entry name" value="TrwC"/>
    <property type="match status" value="1"/>
</dbReference>
<accession>A0A4P7L7M4</accession>
<dbReference type="CDD" id="cd18809">
    <property type="entry name" value="SF1_C_RecD"/>
    <property type="match status" value="1"/>
</dbReference>
<feature type="domain" description="DNA helicase TraI type C-terminal" evidence="1">
    <location>
        <begin position="1438"/>
        <end position="1594"/>
    </location>
</feature>
<sequence>MMSFNRIKSAQGAGDYYTQKDNYYVLESMEERYFGKGAEILGLTGEFDKNTFRELLEGKLPDGTELIFHKDGKNQHRPGYDLTFSAPKSISIMALVAGDKRLLEAHNKAVEVALSQAEKFASARTMSEGQKQTVLTDNLIAVLFNHDTSRDVDPQLHTHSVVINATQHNEKWQALASDTVGKTGFSEMILANKIALGQIYRHALREQTESLGYETEIVGKHGLWELKNVPTEVFSKRTLAIDNAVGKDASPKARDIATLDTRQKKTQQDPQQLRQQWQAELHSTGFDAEKYQAQAEINRLQAQNPTTSSIIEPEQIETAISQAISQLSDRQTQFTYSQLLAKAINQLPAQPGVIEQARAGIDQAIEKEQLIPLDKEKGLFTSDIQLLDELSLKQRIKQHQKITHGVSPQVTPINQNTSPAARQWLFANPNIAVMSGIGGASIRRDRVAELVTLTNQTGRQAVVLAPDQKSRQYLMETLPESQVVNRQAINQETAFSPNSTLIVQDAEKLTLKEMVSLTDKAIRENLQLVLMDNQQRKGTGNALSILRQETAVFRYSGIKPVQTAIVSEPDKTARLKKLAKDYTRTLAQGIDSVAQITGNREQKNLTGYIREALKTQGLLGKNEMSITTLKPQWLTAKSRISRDSYREGWVMEYWDSEKKSKERFIIDRVTAVSNTLTLINQHGEQRLEKITQLNSHWSLYQPAKIAISEGERLRLLAREGKGKLKTGDRLQATRHKEGEMTLTHDNTQKTLTVKANNDVFSALKIEQDYVQPLGGSISDKARVFAAVTQRDLNQETLNQLARSGEKLVLYSALDVQKTAQKLAKNPHYQTTIEQVNALSGEQNLDKAIEKQKSRLFTPAQQAISLAMPQLEQKNITFTQAQLLATAMNAGEKPLSQQTIEQEIDAQIKNNRLIEMPVVEGFGTNLLINQASFETEKQIIQHIAEGKSALSPLMSAVPDSVLNGLTPGQKEATKLILETPDRFIAIQGYAGVGKTTQFKAVLSAIDTLPKDKQPQIIGLAPTHRAVSEMQTAGVDAKTLAAFLYEESQKITQGEKPDYQNTLFVIDEAAMIGNTDMAKAYHLIAAGNGRAVMSGDSAQLQPISPGQPFRLQQQRSAIDNVVMKEIVRQTPQLKPAIVQMIAGNIKEAIHTVNQLSPDIVPRKENAWIPDKSIVEMKDNPDNLHQAIVADFIGRTKEAQEKTLIITPLNADRRAINALIHQEKQKGGELQGNEVTLPILVNTNIPDGQLRNINTWATHQQALALKNNQYWQITEIDIKNDTVTLRNEQGQESLLSPRQAVKEGITLYQAETLTVSQGDKIRFTKSDNEQGFLANSVWQIQAADEKTITLTNGKKTRTLTPTTDKQHAHIDLAYAITTHASQGASEQFAITLAKTQGKNKAATHPAAAYVALSRAKAHVQVYTDNIDDWTALLEKPSQKATAHDVVEQKDITARENAKALFKQGQPLETTAQGRAALRASHLSGESMGKWLRMGKKYPQNYLGFPIFDQNGKQAGVWMTRLNNNNPQKPIGNHTIGKRIGSQEARFLAFQRSQNGKTALANTLTEAVEIANNHPQHGIIVRLEGNDMPHNPKAITGGQQWVNQPPDEFTQTKRELEENARKIAKSFGKKTDKFNPLSPDKAKEYVDSLKETPTSTLTPEQRKALEDYQQKQNIDEIVKKVVNENRLTKQLQQIEQEMVRDLAKEKTLGG</sequence>
<evidence type="ECO:0000313" key="6">
    <source>
        <dbReference type="EMBL" id="QBY46284.1"/>
    </source>
</evidence>
<feature type="domain" description="TraI N-terminal subdomain" evidence="3">
    <location>
        <begin position="570"/>
        <end position="621"/>
    </location>
</feature>
<feature type="domain" description="TrwC relaxase" evidence="2">
    <location>
        <begin position="11"/>
        <end position="282"/>
    </location>
</feature>
<dbReference type="GO" id="GO:0016818">
    <property type="term" value="F:hydrolase activity, acting on acid anhydrides, in phosphorus-containing anhydrides"/>
    <property type="evidence" value="ECO:0007669"/>
    <property type="project" value="InterPro"/>
</dbReference>
<keyword evidence="6" id="KW-0614">Plasmid</keyword>
<dbReference type="NCBIfam" id="TIGR02760">
    <property type="entry name" value="TraI_TIGR"/>
    <property type="match status" value="1"/>
</dbReference>
<dbReference type="SUPFAM" id="SSF52540">
    <property type="entry name" value="P-loop containing nucleoside triphosphate hydrolases"/>
    <property type="match status" value="2"/>
</dbReference>
<dbReference type="SUPFAM" id="SSF55464">
    <property type="entry name" value="Origin of replication-binding domain, RBD-like"/>
    <property type="match status" value="1"/>
</dbReference>
<evidence type="ECO:0000259" key="3">
    <source>
        <dbReference type="Pfam" id="PF18272"/>
    </source>
</evidence>
<dbReference type="InterPro" id="IPR040668">
    <property type="entry name" value="TraI_2B"/>
</dbReference>
<evidence type="ECO:0000313" key="8">
    <source>
        <dbReference type="Proteomes" id="UP000295134"/>
    </source>
</evidence>
<evidence type="ECO:0000259" key="1">
    <source>
        <dbReference type="Pfam" id="PF07057"/>
    </source>
</evidence>
<evidence type="ECO:0000259" key="5">
    <source>
        <dbReference type="Pfam" id="PF22232"/>
    </source>
</evidence>
<dbReference type="InterPro" id="IPR054558">
    <property type="entry name" value="TraI_hel_assoc_DBD_N"/>
</dbReference>
<dbReference type="Proteomes" id="UP001177592">
    <property type="component" value="Plasmid paNv_CAN2"/>
</dbReference>
<reference evidence="7" key="2">
    <citation type="submission" date="2023-04" db="EMBL/GenBank/DDBJ databases">
        <title>Genome dynamics across the evolutionary transition to endosymbiosis.</title>
        <authorList>
            <person name="Siozios S."/>
            <person name="Nadal-Jimenez P."/>
            <person name="Azagi T."/>
            <person name="Sprong H."/>
            <person name="Frost C.L."/>
            <person name="Parratt S.R."/>
            <person name="Taylor G."/>
            <person name="Brettell L."/>
            <person name="Lew K.C."/>
            <person name="Croft L."/>
            <person name="King K.C."/>
            <person name="Brockhurst M.A."/>
            <person name="Hypsa V."/>
            <person name="Novakova E."/>
            <person name="Darby A.C."/>
            <person name="Hurst G.D.D."/>
        </authorList>
    </citation>
    <scope>NUCLEOTIDE SEQUENCE</scope>
    <source>
        <strain evidence="7">ANv_CAN</strain>
        <plasmid evidence="7">paNv_CAN2</plasmid>
    </source>
</reference>
<dbReference type="NCBIfam" id="NF041492">
    <property type="entry name" value="MobF"/>
    <property type="match status" value="1"/>
</dbReference>
<evidence type="ECO:0000259" key="4">
    <source>
        <dbReference type="Pfam" id="PF18340"/>
    </source>
</evidence>
<geneLocation type="plasmid" evidence="8">
    <name>parsfin5</name>
</geneLocation>
<gene>
    <name evidence="6" type="primary">traI_3</name>
    <name evidence="7" type="synonym">traI</name>
    <name evidence="6" type="ORF">ArsFIN_48950</name>
    <name evidence="7" type="ORF">QE258_23265</name>
</gene>
<dbReference type="RefSeq" id="WP_135678773.1">
    <property type="nucleotide sequence ID" value="NZ_CP123563.1"/>
</dbReference>
<dbReference type="NCBIfam" id="TIGR02686">
    <property type="entry name" value="relax_trwC"/>
    <property type="match status" value="1"/>
</dbReference>
<dbReference type="InterPro" id="IPR009767">
    <property type="entry name" value="DNA_helicase_TraI_C"/>
</dbReference>
<protein>
    <submittedName>
        <fullName evidence="7">Conjugative transfer relaxase/helicase TraI</fullName>
    </submittedName>
    <submittedName>
        <fullName evidence="6">Multifunctional conjugation protein TraI</fullName>
    </submittedName>
</protein>
<dbReference type="GO" id="GO:0003677">
    <property type="term" value="F:DNA binding"/>
    <property type="evidence" value="ECO:0007669"/>
    <property type="project" value="InterPro"/>
</dbReference>
<dbReference type="InterPro" id="IPR040987">
    <property type="entry name" value="TraI_N"/>
</dbReference>
<dbReference type="Proteomes" id="UP000295134">
    <property type="component" value="Plasmid pArsFIN5"/>
</dbReference>
<dbReference type="InterPro" id="IPR014129">
    <property type="entry name" value="Conjug_relaxase_TraI"/>
</dbReference>
<dbReference type="Pfam" id="PF18340">
    <property type="entry name" value="TraI_2B"/>
    <property type="match status" value="1"/>
</dbReference>
<dbReference type="EMBL" id="CP038617">
    <property type="protein sequence ID" value="QBY46284.1"/>
    <property type="molecule type" value="Genomic_DNA"/>
</dbReference>
<reference evidence="6 8" key="1">
    <citation type="submission" date="2019-03" db="EMBL/GenBank/DDBJ databases">
        <title>Long-read sequencing reveals hyperdense prophage content in a complex bacterial symbiont genome.</title>
        <authorList>
            <person name="Frost C.L."/>
            <person name="Siozios S."/>
            <person name="Nadal-Jimenez P."/>
            <person name="Brockhurst M.A."/>
            <person name="King K.C."/>
            <person name="Darby A.C."/>
            <person name="Hurst G.D.D."/>
        </authorList>
    </citation>
    <scope>NUCLEOTIDE SEQUENCE [LARGE SCALE GENOMIC DNA]</scope>
    <source>
        <strain evidence="6 8">FIN</strain>
        <plasmid evidence="6">pArsFIN5</plasmid>
        <plasmid evidence="8">parsfin5</plasmid>
    </source>
</reference>
<evidence type="ECO:0000313" key="9">
    <source>
        <dbReference type="Proteomes" id="UP001177592"/>
    </source>
</evidence>
<dbReference type="CDD" id="cd17933">
    <property type="entry name" value="DEXSc_RecD-like"/>
    <property type="match status" value="1"/>
</dbReference>
<organism evidence="6 8">
    <name type="scientific">Arsenophonus nasoniae</name>
    <name type="common">son-killer infecting Nasonia vitripennis</name>
    <dbReference type="NCBI Taxonomy" id="638"/>
    <lineage>
        <taxon>Bacteria</taxon>
        <taxon>Pseudomonadati</taxon>
        <taxon>Pseudomonadota</taxon>
        <taxon>Gammaproteobacteria</taxon>
        <taxon>Enterobacterales</taxon>
        <taxon>Morganellaceae</taxon>
        <taxon>Arsenophonus</taxon>
    </lineage>
</organism>
<evidence type="ECO:0000259" key="2">
    <source>
        <dbReference type="Pfam" id="PF08751"/>
    </source>
</evidence>
<dbReference type="KEGG" id="ans:ArsFIN_48950"/>
<dbReference type="Pfam" id="PF13604">
    <property type="entry name" value="AAA_30"/>
    <property type="match status" value="1"/>
</dbReference>
<dbReference type="GO" id="GO:0003678">
    <property type="term" value="F:DNA helicase activity"/>
    <property type="evidence" value="ECO:0007669"/>
    <property type="project" value="InterPro"/>
</dbReference>
<name>A0A4P7L7M4_9GAMM</name>
<dbReference type="InterPro" id="IPR014059">
    <property type="entry name" value="TraI/TrwC_relax"/>
</dbReference>
<geneLocation type="plasmid" evidence="7 9">
    <name>paNv_CAN2</name>
</geneLocation>
<dbReference type="Pfam" id="PF18272">
    <property type="entry name" value="ssDNA_TraI_N"/>
    <property type="match status" value="1"/>
</dbReference>
<feature type="domain" description="TraI 2B/2B-like" evidence="4">
    <location>
        <begin position="628"/>
        <end position="707"/>
    </location>
</feature>
<feature type="domain" description="TraI helicase-associated ssDBD N-terminal" evidence="5">
    <location>
        <begin position="436"/>
        <end position="532"/>
    </location>
</feature>
<dbReference type="Gene3D" id="3.40.50.300">
    <property type="entry name" value="P-loop containing nucleotide triphosphate hydrolases"/>
    <property type="match status" value="2"/>
</dbReference>
<dbReference type="InterPro" id="IPR014862">
    <property type="entry name" value="TrwC"/>
</dbReference>
<dbReference type="Pfam" id="PF07057">
    <property type="entry name" value="TraI_C"/>
    <property type="match status" value="1"/>
</dbReference>
<dbReference type="Pfam" id="PF22232">
    <property type="entry name" value="TraI_hel_assoc_N"/>
    <property type="match status" value="1"/>
</dbReference>
<dbReference type="GO" id="GO:0005524">
    <property type="term" value="F:ATP binding"/>
    <property type="evidence" value="ECO:0007669"/>
    <property type="project" value="InterPro"/>
</dbReference>
<geneLocation type="plasmid" evidence="6">
    <name>pArsFIN5</name>
</geneLocation>
<keyword evidence="9" id="KW-1185">Reference proteome</keyword>
<dbReference type="InterPro" id="IPR027417">
    <property type="entry name" value="P-loop_NTPase"/>
</dbReference>
<proteinExistence type="predicted"/>
<evidence type="ECO:0000313" key="7">
    <source>
        <dbReference type="EMBL" id="WGM08186.1"/>
    </source>
</evidence>
<dbReference type="Gene3D" id="2.30.30.940">
    <property type="match status" value="1"/>
</dbReference>
<dbReference type="EMBL" id="CP123525">
    <property type="protein sequence ID" value="WGM08186.1"/>
    <property type="molecule type" value="Genomic_DNA"/>
</dbReference>